<protein>
    <submittedName>
        <fullName evidence="1">Uncharacterized protein</fullName>
    </submittedName>
</protein>
<dbReference type="EMBL" id="BJNE01000007">
    <property type="protein sequence ID" value="GEC12798.1"/>
    <property type="molecule type" value="Genomic_DNA"/>
</dbReference>
<proteinExistence type="predicted"/>
<evidence type="ECO:0000313" key="2">
    <source>
        <dbReference type="Proteomes" id="UP000316242"/>
    </source>
</evidence>
<dbReference type="Proteomes" id="UP000316242">
    <property type="component" value="Unassembled WGS sequence"/>
</dbReference>
<reference evidence="1 2" key="1">
    <citation type="submission" date="2019-06" db="EMBL/GenBank/DDBJ databases">
        <title>Whole genome shotgun sequence of Glutamicibacter nicotianae NBRC 14234.</title>
        <authorList>
            <person name="Hosoyama A."/>
            <person name="Uohara A."/>
            <person name="Ohji S."/>
            <person name="Ichikawa N."/>
        </authorList>
    </citation>
    <scope>NUCLEOTIDE SEQUENCE [LARGE SCALE GENOMIC DNA]</scope>
    <source>
        <strain evidence="1 2">NBRC 14234</strain>
    </source>
</reference>
<gene>
    <name evidence="1" type="ORF">ANI01nite_20010</name>
</gene>
<name>A0ABQ0RLX4_GLUNI</name>
<comment type="caution">
    <text evidence="1">The sequence shown here is derived from an EMBL/GenBank/DDBJ whole genome shotgun (WGS) entry which is preliminary data.</text>
</comment>
<keyword evidence="2" id="KW-1185">Reference proteome</keyword>
<organism evidence="1 2">
    <name type="scientific">Glutamicibacter nicotianae</name>
    <name type="common">Arthrobacter nicotianae</name>
    <dbReference type="NCBI Taxonomy" id="37929"/>
    <lineage>
        <taxon>Bacteria</taxon>
        <taxon>Bacillati</taxon>
        <taxon>Actinomycetota</taxon>
        <taxon>Actinomycetes</taxon>
        <taxon>Micrococcales</taxon>
        <taxon>Micrococcaceae</taxon>
        <taxon>Glutamicibacter</taxon>
    </lineage>
</organism>
<sequence>MLADTLVGKTPYLVARDLATGEEVWKRKSEVGNTPSGIAFEVSVVENNGEKYVSLLQLVEKDKVRPAVLDLKTGQRVSKGSRIPLRH</sequence>
<evidence type="ECO:0000313" key="1">
    <source>
        <dbReference type="EMBL" id="GEC12798.1"/>
    </source>
</evidence>
<dbReference type="RefSeq" id="WP_141357762.1">
    <property type="nucleotide sequence ID" value="NZ_BAAAWM010000001.1"/>
</dbReference>
<accession>A0ABQ0RLX4</accession>